<evidence type="ECO:0000313" key="2">
    <source>
        <dbReference type="EMBL" id="JAD41383.1"/>
    </source>
</evidence>
<evidence type="ECO:0000256" key="1">
    <source>
        <dbReference type="SAM" id="MobiDB-lite"/>
    </source>
</evidence>
<accession>A0A0A8ZUL2</accession>
<proteinExistence type="predicted"/>
<feature type="compositionally biased region" description="Basic and acidic residues" evidence="1">
    <location>
        <begin position="1"/>
        <end position="16"/>
    </location>
</feature>
<dbReference type="AlphaFoldDB" id="A0A0A8ZUL2"/>
<dbReference type="EMBL" id="GBRH01256512">
    <property type="protein sequence ID" value="JAD41383.1"/>
    <property type="molecule type" value="Transcribed_RNA"/>
</dbReference>
<name>A0A0A8ZUL2_ARUDO</name>
<protein>
    <submittedName>
        <fullName evidence="2">Uncharacterized protein</fullName>
    </submittedName>
</protein>
<reference evidence="2" key="1">
    <citation type="submission" date="2014-09" db="EMBL/GenBank/DDBJ databases">
        <authorList>
            <person name="Magalhaes I.L.F."/>
            <person name="Oliveira U."/>
            <person name="Santos F.R."/>
            <person name="Vidigal T.H.D.A."/>
            <person name="Brescovit A.D."/>
            <person name="Santos A.J."/>
        </authorList>
    </citation>
    <scope>NUCLEOTIDE SEQUENCE</scope>
    <source>
        <tissue evidence="2">Shoot tissue taken approximately 20 cm above the soil surface</tissue>
    </source>
</reference>
<organism evidence="2">
    <name type="scientific">Arundo donax</name>
    <name type="common">Giant reed</name>
    <name type="synonym">Donax arundinaceus</name>
    <dbReference type="NCBI Taxonomy" id="35708"/>
    <lineage>
        <taxon>Eukaryota</taxon>
        <taxon>Viridiplantae</taxon>
        <taxon>Streptophyta</taxon>
        <taxon>Embryophyta</taxon>
        <taxon>Tracheophyta</taxon>
        <taxon>Spermatophyta</taxon>
        <taxon>Magnoliopsida</taxon>
        <taxon>Liliopsida</taxon>
        <taxon>Poales</taxon>
        <taxon>Poaceae</taxon>
        <taxon>PACMAD clade</taxon>
        <taxon>Arundinoideae</taxon>
        <taxon>Arundineae</taxon>
        <taxon>Arundo</taxon>
    </lineage>
</organism>
<reference evidence="2" key="2">
    <citation type="journal article" date="2015" name="Data Brief">
        <title>Shoot transcriptome of the giant reed, Arundo donax.</title>
        <authorList>
            <person name="Barrero R.A."/>
            <person name="Guerrero F.D."/>
            <person name="Moolhuijzen P."/>
            <person name="Goolsby J.A."/>
            <person name="Tidwell J."/>
            <person name="Bellgard S.E."/>
            <person name="Bellgard M.I."/>
        </authorList>
    </citation>
    <scope>NUCLEOTIDE SEQUENCE</scope>
    <source>
        <tissue evidence="2">Shoot tissue taken approximately 20 cm above the soil surface</tissue>
    </source>
</reference>
<sequence>MRRRRDTMQTRRRAESKNVSMMQRRRRAERKMRNACTRR</sequence>
<feature type="region of interest" description="Disordered" evidence="1">
    <location>
        <begin position="1"/>
        <end position="39"/>
    </location>
</feature>